<feature type="compositionally biased region" description="Polar residues" evidence="5">
    <location>
        <begin position="1655"/>
        <end position="1664"/>
    </location>
</feature>
<evidence type="ECO:0000256" key="5">
    <source>
        <dbReference type="SAM" id="MobiDB-lite"/>
    </source>
</evidence>
<evidence type="ECO:0000256" key="3">
    <source>
        <dbReference type="PROSITE-ProRule" id="PRU00221"/>
    </source>
</evidence>
<feature type="repeat" description="RCC1" evidence="4">
    <location>
        <begin position="1594"/>
        <end position="1645"/>
    </location>
</feature>
<evidence type="ECO:0000256" key="4">
    <source>
        <dbReference type="PROSITE-ProRule" id="PRU00235"/>
    </source>
</evidence>
<feature type="region of interest" description="Disordered" evidence="5">
    <location>
        <begin position="174"/>
        <end position="200"/>
    </location>
</feature>
<keyword evidence="2" id="KW-0677">Repeat</keyword>
<dbReference type="SUPFAM" id="SSF50978">
    <property type="entry name" value="WD40 repeat-like"/>
    <property type="match status" value="1"/>
</dbReference>
<dbReference type="InterPro" id="IPR015943">
    <property type="entry name" value="WD40/YVTN_repeat-like_dom_sf"/>
</dbReference>
<feature type="compositionally biased region" description="Low complexity" evidence="5">
    <location>
        <begin position="1013"/>
        <end position="1024"/>
    </location>
</feature>
<dbReference type="InterPro" id="IPR001680">
    <property type="entry name" value="WD40_rpt"/>
</dbReference>
<dbReference type="EMBL" id="CADEAL010001419">
    <property type="protein sequence ID" value="CAB1432243.1"/>
    <property type="molecule type" value="Genomic_DNA"/>
</dbReference>
<feature type="domain" description="RCC1-like" evidence="6">
    <location>
        <begin position="1281"/>
        <end position="1483"/>
    </location>
</feature>
<feature type="compositionally biased region" description="Acidic residues" evidence="5">
    <location>
        <begin position="174"/>
        <end position="186"/>
    </location>
</feature>
<reference evidence="7" key="1">
    <citation type="submission" date="2020-03" db="EMBL/GenBank/DDBJ databases">
        <authorList>
            <person name="Weist P."/>
        </authorList>
    </citation>
    <scope>NUCLEOTIDE SEQUENCE</scope>
</reference>
<feature type="region of interest" description="Disordered" evidence="5">
    <location>
        <begin position="124"/>
        <end position="160"/>
    </location>
</feature>
<dbReference type="CDD" id="cd14401">
    <property type="entry name" value="UBA_HERC1"/>
    <property type="match status" value="1"/>
</dbReference>
<dbReference type="PROSITE" id="PS00626">
    <property type="entry name" value="RCC1_2"/>
    <property type="match status" value="2"/>
</dbReference>
<comment type="caution">
    <text evidence="7">The sequence shown here is derived from an EMBL/GenBank/DDBJ whole genome shotgun (WGS) entry which is preliminary data.</text>
</comment>
<dbReference type="PROSITE" id="PS50012">
    <property type="entry name" value="RCC1_3"/>
    <property type="match status" value="7"/>
</dbReference>
<dbReference type="InterPro" id="IPR009091">
    <property type="entry name" value="RCC1/BLIP-II"/>
</dbReference>
<dbReference type="Gene3D" id="2.130.10.10">
    <property type="entry name" value="YVTN repeat-like/Quinoprotein amine dehydrogenase"/>
    <property type="match status" value="1"/>
</dbReference>
<dbReference type="FunFam" id="2.130.10.30:FF:000001">
    <property type="entry name" value="LOW QUALITY PROTEIN: probable E3 ubiquitin-protein ligase HERC1"/>
    <property type="match status" value="1"/>
</dbReference>
<dbReference type="InterPro" id="IPR036322">
    <property type="entry name" value="WD40_repeat_dom_sf"/>
</dbReference>
<dbReference type="InterPro" id="IPR000408">
    <property type="entry name" value="Reg_chr_condens"/>
</dbReference>
<gene>
    <name evidence="7" type="ORF">PLEPLA_LOCUS20300</name>
</gene>
<feature type="region of interest" description="Disordered" evidence="5">
    <location>
        <begin position="1010"/>
        <end position="1035"/>
    </location>
</feature>
<feature type="region of interest" description="Disordered" evidence="5">
    <location>
        <begin position="1641"/>
        <end position="1664"/>
    </location>
</feature>
<dbReference type="InterPro" id="IPR051625">
    <property type="entry name" value="Signaling_Regulatory_Domain"/>
</dbReference>
<dbReference type="PANTHER" id="PTHR22872:SF6">
    <property type="entry name" value="E3 UBIQUITIN-PROTEIN LIGASE HERC1-RELATED"/>
    <property type="match status" value="1"/>
</dbReference>
<dbReference type="Pfam" id="PF00400">
    <property type="entry name" value="WD40"/>
    <property type="match status" value="3"/>
</dbReference>
<name>A0A9N7YNP2_PLEPL</name>
<feature type="repeat" description="WD" evidence="3">
    <location>
        <begin position="921"/>
        <end position="952"/>
    </location>
</feature>
<proteinExistence type="predicted"/>
<dbReference type="PANTHER" id="PTHR22872">
    <property type="entry name" value="BTK-BINDING PROTEIN-RELATED"/>
    <property type="match status" value="1"/>
</dbReference>
<dbReference type="InterPro" id="IPR058923">
    <property type="entry name" value="RCC1-like_dom"/>
</dbReference>
<feature type="region of interest" description="Disordered" evidence="5">
    <location>
        <begin position="1"/>
        <end position="58"/>
    </location>
</feature>
<feature type="repeat" description="WD" evidence="3">
    <location>
        <begin position="1047"/>
        <end position="1088"/>
    </location>
</feature>
<protein>
    <recommendedName>
        <fullName evidence="6">RCC1-like domain-containing protein</fullName>
    </recommendedName>
</protein>
<dbReference type="InterPro" id="IPR019775">
    <property type="entry name" value="WD40_repeat_CS"/>
</dbReference>
<sequence length="1664" mass="178191">MFSSYPTTGLGPARRAQTPPVSSLPTSPSEEVGRRQSLTSPDSQPSRPQNRTGTCKYPRWSELCPTPAADCPRLPPPAIAGPLLEMGFSLRQITKALESTGARGEADAQNITVLAMWMIEHPGPEEEEEPHTRGSEGSDSSCPGATASAGGKSLDRSSFLCSPGEITTADAAEMEEGFSESPEALEQDSASASSGVSLRGRSAAGRKHRFDLAARTLLARAAGLYRSVQAHHSQSRREVPSLQQQQDPAALYDFNLDEELEMDLDEETMEAMFGQDLASDTDILGMWIPEVLDWPTWHVCETDDRDEVVVCELCEANVANFNQHMKKSHPGCGRSANRQGYRSNGAYVDGWFGGECGSGNPYYLLCGGCREKYLAIKSKAKVPVVERYKGQAPDLLGKQDSVYEEDWDMLDVDEDEKLTGEEEFELLAGPLGLSERRVVPEAVQFPDSDPLGASVAMVTATNSMEETLLQIGCQTSVDKSCSGRVTLGEQAAALQNPHDRVMALRRVTAAAQVLLARTMVMRALSLLSVSGSSCSLAAGLESLGLTDIRTLVRLMCLAAAGRAGLSTGPTAASGHAERPRGAKASKPISCLAYLSTAVGCLASNSPSAAKLLVQLCTQNLISAATGMNLTTALVALLADKGSRLRPAHDKADLEKRGPLELANALAACCLSSRLSSQHRQWAAQQLVRTLAAHDRDNNQSRPQTFADMAGDLRKCSLIKLEAHQSRVITCAWCSNKALLATSGNDGTVRVWNVTRSQYSLQQTCIFNKDDGSSEDGVSGLGSPSDPSLSPLAWSVTGKFMASAIDKMVNIWQVNGGRGLLDVQPHWVSALAWPQQEVQSLWCGEPRDMLLVGRMDGSLGLIEVLDTATMQRTELEHCYRKDVAVMHIAWFSEDKPFAVGYADGKLLIGSKEPLEKGAIVVIDAHKESITSMKWSPTGQILLTCAKEETVKLWASHDSGWRRLQSLRHPSVVNGVAWCGLSGRGPKPLSMLAICCQSGLVTVWTVPQDSANFPESSSSDSGGSWDNESKPKFMSSRRSADRATCVFQLKGHTTPVRTLAFSPDGLALASGGVGGLMNIWSLRDGSVLQTVVAGSGAIQNIVWIPDVGVAVCSNRSKDVLVVNCSNEFMASTHVLATCRTALKKQGVVGLNMAPCMRAFLERLPVMLQEQYAYEKPHVVCGEQLVHSPYMQCLASLAVESGTAVWSASEWAWLDSFSTTVKAAEALARGATFPESFSVPDLEPVPKDEMALLMDNNKWASGLDEQIMSWATSRPEDWHLGGKCDVFLWGAGRHGQLAEAGRNILVPTTAPSFSQAQQVVCGQNCTFAIQPNGTVLACGEGSYGRLGQGNSDDLHVLTVISALQGFVVTQLVTSCGSDGHSLALTESGEVFSWGDGDYGKLGHGNSDRQRRPRQIEALQGEEVVQMSCGFKHSAVVTADGKLFTFGNGDYGRLGLGNTSNKKLPEKVTALEGYQVGQVACGLNHTLVISADGMMVWAFGDGDYGKLGLGNSTAKSSPQKVDVLCALGIKKVACGTQFSVALTKDGKVFTFGQDRLIGLAEGRARNHNRPQQVPALSGVQVQDVAVGAEHTLVLSSTGDVYTWGSNSEGQLGLGHTNHVREPTLAPALQGKNIHQISAGRCHSAAWTAPSVPPRAPGETQDTPLTRPC</sequence>
<dbReference type="SUPFAM" id="SSF50985">
    <property type="entry name" value="RCC1/BLIP-II"/>
    <property type="match status" value="1"/>
</dbReference>
<accession>A0A9N7YNP2</accession>
<dbReference type="Proteomes" id="UP001153269">
    <property type="component" value="Unassembled WGS sequence"/>
</dbReference>
<feature type="compositionally biased region" description="Low complexity" evidence="5">
    <location>
        <begin position="18"/>
        <end position="30"/>
    </location>
</feature>
<evidence type="ECO:0000313" key="7">
    <source>
        <dbReference type="EMBL" id="CAB1432243.1"/>
    </source>
</evidence>
<evidence type="ECO:0000313" key="8">
    <source>
        <dbReference type="Proteomes" id="UP001153269"/>
    </source>
</evidence>
<feature type="compositionally biased region" description="Polar residues" evidence="5">
    <location>
        <begin position="36"/>
        <end position="53"/>
    </location>
</feature>
<evidence type="ECO:0000256" key="1">
    <source>
        <dbReference type="ARBA" id="ARBA00022574"/>
    </source>
</evidence>
<dbReference type="SMART" id="SM00320">
    <property type="entry name" value="WD40"/>
    <property type="match status" value="6"/>
</dbReference>
<feature type="repeat" description="RCC1" evidence="4">
    <location>
        <begin position="1542"/>
        <end position="1593"/>
    </location>
</feature>
<feature type="repeat" description="RCC1" evidence="4">
    <location>
        <begin position="1330"/>
        <end position="1384"/>
    </location>
</feature>
<dbReference type="PROSITE" id="PS50082">
    <property type="entry name" value="WD_REPEATS_2"/>
    <property type="match status" value="3"/>
</dbReference>
<keyword evidence="8" id="KW-1185">Reference proteome</keyword>
<organism evidence="7 8">
    <name type="scientific">Pleuronectes platessa</name>
    <name type="common">European plaice</name>
    <dbReference type="NCBI Taxonomy" id="8262"/>
    <lineage>
        <taxon>Eukaryota</taxon>
        <taxon>Metazoa</taxon>
        <taxon>Chordata</taxon>
        <taxon>Craniata</taxon>
        <taxon>Vertebrata</taxon>
        <taxon>Euteleostomi</taxon>
        <taxon>Actinopterygii</taxon>
        <taxon>Neopterygii</taxon>
        <taxon>Teleostei</taxon>
        <taxon>Neoteleostei</taxon>
        <taxon>Acanthomorphata</taxon>
        <taxon>Carangaria</taxon>
        <taxon>Pleuronectiformes</taxon>
        <taxon>Pleuronectoidei</taxon>
        <taxon>Pleuronectidae</taxon>
        <taxon>Pleuronectes</taxon>
    </lineage>
</organism>
<feature type="repeat" description="WD" evidence="3">
    <location>
        <begin position="720"/>
        <end position="761"/>
    </location>
</feature>
<dbReference type="PROSITE" id="PS00678">
    <property type="entry name" value="WD_REPEATS_1"/>
    <property type="match status" value="1"/>
</dbReference>
<keyword evidence="1 3" id="KW-0853">WD repeat</keyword>
<dbReference type="PRINTS" id="PR00633">
    <property type="entry name" value="RCCNDNSATION"/>
</dbReference>
<feature type="repeat" description="RCC1" evidence="4">
    <location>
        <begin position="1437"/>
        <end position="1488"/>
    </location>
</feature>
<feature type="repeat" description="RCC1" evidence="4">
    <location>
        <begin position="1385"/>
        <end position="1436"/>
    </location>
</feature>
<feature type="repeat" description="RCC1" evidence="4">
    <location>
        <begin position="1281"/>
        <end position="1329"/>
    </location>
</feature>
<evidence type="ECO:0000256" key="2">
    <source>
        <dbReference type="ARBA" id="ARBA00022737"/>
    </source>
</evidence>
<dbReference type="Pfam" id="PF25390">
    <property type="entry name" value="WD40_RLD"/>
    <property type="match status" value="1"/>
</dbReference>
<dbReference type="Gene3D" id="2.130.10.30">
    <property type="entry name" value="Regulator of chromosome condensation 1/beta-lactamase-inhibitor protein II"/>
    <property type="match status" value="1"/>
</dbReference>
<dbReference type="Pfam" id="PF00415">
    <property type="entry name" value="RCC1"/>
    <property type="match status" value="3"/>
</dbReference>
<dbReference type="PROSITE" id="PS50294">
    <property type="entry name" value="WD_REPEATS_REGION"/>
    <property type="match status" value="3"/>
</dbReference>
<feature type="repeat" description="RCC1" evidence="4">
    <location>
        <begin position="1490"/>
        <end position="1541"/>
    </location>
</feature>
<evidence type="ECO:0000259" key="6">
    <source>
        <dbReference type="Pfam" id="PF25390"/>
    </source>
</evidence>